<feature type="transmembrane region" description="Helical" evidence="7">
    <location>
        <begin position="272"/>
        <end position="293"/>
    </location>
</feature>
<dbReference type="Pfam" id="PF01566">
    <property type="entry name" value="Nramp"/>
    <property type="match status" value="1"/>
</dbReference>
<gene>
    <name evidence="8" type="ORF">ACFQ39_01980</name>
</gene>
<sequence length="400" mass="43412">MIDLKKCFGPSTLVAAAFIGPGTLTTCTIVGVQTGYQLLWAMLFSIFATIVLQEMSARLGFATQSGLGEALNKEFPKGIARYLVFFLVIGAILIGNAAYEAGNISGGVLGLDLVAGEMKLWPVLIGFFCFLILFFGRYKWVEKILIALVIIMSICFLITAILVQPNIKEILKGFIPSLPSGDAFLLVMALIGTTVVPYNLFLHASTISKKWSANDSLKDLRIENAVSILLGGLISVLIIITAASSADQVEEINSAKDLAIQLEPLFGKSAKWFMGIGLMAAGISSALTAPLAAAYAAKGLFSWKGDEKNIKFRLVWMIILLAGVFVSITNLERVLVIKFAQITNAILLPFVAVYLLYISNSKKILNKYTNSLLTNILGVIVILFTLILSLKTLNNIFHFL</sequence>
<feature type="transmembrane region" description="Helical" evidence="7">
    <location>
        <begin position="314"/>
        <end position="331"/>
    </location>
</feature>
<keyword evidence="4" id="KW-0769">Symport</keyword>
<evidence type="ECO:0000256" key="1">
    <source>
        <dbReference type="ARBA" id="ARBA00004141"/>
    </source>
</evidence>
<evidence type="ECO:0000313" key="9">
    <source>
        <dbReference type="Proteomes" id="UP001597201"/>
    </source>
</evidence>
<reference evidence="9" key="1">
    <citation type="journal article" date="2019" name="Int. J. Syst. Evol. Microbiol.">
        <title>The Global Catalogue of Microorganisms (GCM) 10K type strain sequencing project: providing services to taxonomists for standard genome sequencing and annotation.</title>
        <authorList>
            <consortium name="The Broad Institute Genomics Platform"/>
            <consortium name="The Broad Institute Genome Sequencing Center for Infectious Disease"/>
            <person name="Wu L."/>
            <person name="Ma J."/>
        </authorList>
    </citation>
    <scope>NUCLEOTIDE SEQUENCE [LARGE SCALE GENOMIC DNA]</scope>
    <source>
        <strain evidence="9">CCUG 61485</strain>
    </source>
</reference>
<dbReference type="RefSeq" id="WP_377175906.1">
    <property type="nucleotide sequence ID" value="NZ_JBHTMY010000002.1"/>
</dbReference>
<organism evidence="8 9">
    <name type="scientific">Namhaeicola litoreus</name>
    <dbReference type="NCBI Taxonomy" id="1052145"/>
    <lineage>
        <taxon>Bacteria</taxon>
        <taxon>Pseudomonadati</taxon>
        <taxon>Bacteroidota</taxon>
        <taxon>Flavobacteriia</taxon>
        <taxon>Flavobacteriales</taxon>
        <taxon>Flavobacteriaceae</taxon>
        <taxon>Namhaeicola</taxon>
    </lineage>
</organism>
<comment type="subcellular location">
    <subcellularLocation>
        <location evidence="1">Membrane</location>
        <topology evidence="1">Multi-pass membrane protein</topology>
    </subcellularLocation>
</comment>
<evidence type="ECO:0000313" key="8">
    <source>
        <dbReference type="EMBL" id="MFD1314369.1"/>
    </source>
</evidence>
<dbReference type="PANTHER" id="PTHR11706">
    <property type="entry name" value="SOLUTE CARRIER PROTEIN FAMILY 11 MEMBER"/>
    <property type="match status" value="1"/>
</dbReference>
<evidence type="ECO:0000256" key="5">
    <source>
        <dbReference type="ARBA" id="ARBA00022989"/>
    </source>
</evidence>
<keyword evidence="2" id="KW-0813">Transport</keyword>
<feature type="transmembrane region" description="Helical" evidence="7">
    <location>
        <begin position="119"/>
        <end position="137"/>
    </location>
</feature>
<name>A0ABW3XXR0_9FLAO</name>
<feature type="transmembrane region" description="Helical" evidence="7">
    <location>
        <begin position="337"/>
        <end position="358"/>
    </location>
</feature>
<feature type="transmembrane region" description="Helical" evidence="7">
    <location>
        <begin position="225"/>
        <end position="246"/>
    </location>
</feature>
<feature type="transmembrane region" description="Helical" evidence="7">
    <location>
        <begin position="370"/>
        <end position="390"/>
    </location>
</feature>
<comment type="caution">
    <text evidence="8">The sequence shown here is derived from an EMBL/GenBank/DDBJ whole genome shotgun (WGS) entry which is preliminary data.</text>
</comment>
<proteinExistence type="predicted"/>
<evidence type="ECO:0000256" key="2">
    <source>
        <dbReference type="ARBA" id="ARBA00022448"/>
    </source>
</evidence>
<evidence type="ECO:0000256" key="3">
    <source>
        <dbReference type="ARBA" id="ARBA00022692"/>
    </source>
</evidence>
<evidence type="ECO:0000256" key="6">
    <source>
        <dbReference type="ARBA" id="ARBA00023136"/>
    </source>
</evidence>
<keyword evidence="6 7" id="KW-0472">Membrane</keyword>
<accession>A0ABW3XXR0</accession>
<feature type="transmembrane region" description="Helical" evidence="7">
    <location>
        <begin position="38"/>
        <end position="61"/>
    </location>
</feature>
<evidence type="ECO:0000256" key="4">
    <source>
        <dbReference type="ARBA" id="ARBA00022847"/>
    </source>
</evidence>
<keyword evidence="3 7" id="KW-0812">Transmembrane</keyword>
<feature type="transmembrane region" description="Helical" evidence="7">
    <location>
        <begin position="82"/>
        <end position="99"/>
    </location>
</feature>
<keyword evidence="5 7" id="KW-1133">Transmembrane helix</keyword>
<dbReference type="InterPro" id="IPR001046">
    <property type="entry name" value="NRAMP_fam"/>
</dbReference>
<dbReference type="PANTHER" id="PTHR11706:SF33">
    <property type="entry name" value="NATURAL RESISTANCE-ASSOCIATED MACROPHAGE PROTEIN 2"/>
    <property type="match status" value="1"/>
</dbReference>
<keyword evidence="9" id="KW-1185">Reference proteome</keyword>
<dbReference type="Proteomes" id="UP001597201">
    <property type="component" value="Unassembled WGS sequence"/>
</dbReference>
<feature type="transmembrane region" description="Helical" evidence="7">
    <location>
        <begin position="12"/>
        <end position="32"/>
    </location>
</feature>
<dbReference type="NCBIfam" id="NF037982">
    <property type="entry name" value="Nramp_1"/>
    <property type="match status" value="1"/>
</dbReference>
<feature type="transmembrane region" description="Helical" evidence="7">
    <location>
        <begin position="183"/>
        <end position="204"/>
    </location>
</feature>
<dbReference type="EMBL" id="JBHTMY010000002">
    <property type="protein sequence ID" value="MFD1314369.1"/>
    <property type="molecule type" value="Genomic_DNA"/>
</dbReference>
<evidence type="ECO:0000256" key="7">
    <source>
        <dbReference type="SAM" id="Phobius"/>
    </source>
</evidence>
<dbReference type="PRINTS" id="PR00447">
    <property type="entry name" value="NATRESASSCMP"/>
</dbReference>
<protein>
    <submittedName>
        <fullName evidence="8">Nramp family divalent metal transporter</fullName>
    </submittedName>
</protein>
<feature type="transmembrane region" description="Helical" evidence="7">
    <location>
        <begin position="144"/>
        <end position="163"/>
    </location>
</feature>